<dbReference type="InterPro" id="IPR007725">
    <property type="entry name" value="TIMELESS_C"/>
</dbReference>
<dbReference type="GO" id="GO:0031298">
    <property type="term" value="C:replication fork protection complex"/>
    <property type="evidence" value="ECO:0007669"/>
    <property type="project" value="TreeGrafter"/>
</dbReference>
<dbReference type="EnsemblMetazoa" id="PPAI012818-RA">
    <property type="protein sequence ID" value="PPAI012818-PA"/>
    <property type="gene ID" value="PPAI012818"/>
</dbReference>
<dbReference type="Proteomes" id="UP000092462">
    <property type="component" value="Unassembled WGS sequence"/>
</dbReference>
<feature type="domain" description="Timeless C-terminal" evidence="6">
    <location>
        <begin position="896"/>
        <end position="1008"/>
    </location>
</feature>
<evidence type="ECO:0000259" key="5">
    <source>
        <dbReference type="Pfam" id="PF04821"/>
    </source>
</evidence>
<feature type="region of interest" description="Disordered" evidence="4">
    <location>
        <begin position="1088"/>
        <end position="1129"/>
    </location>
</feature>
<dbReference type="VEuPathDB" id="VectorBase:PPAI012818"/>
<protein>
    <submittedName>
        <fullName evidence="7">Uncharacterized protein</fullName>
    </submittedName>
</protein>
<dbReference type="GO" id="GO:0043111">
    <property type="term" value="P:replication fork arrest"/>
    <property type="evidence" value="ECO:0007669"/>
    <property type="project" value="TreeGrafter"/>
</dbReference>
<evidence type="ECO:0000259" key="6">
    <source>
        <dbReference type="Pfam" id="PF05029"/>
    </source>
</evidence>
<dbReference type="Pfam" id="PF04821">
    <property type="entry name" value="TIMELESS"/>
    <property type="match status" value="1"/>
</dbReference>
<dbReference type="AlphaFoldDB" id="A0A1B0DRI9"/>
<dbReference type="GO" id="GO:0048511">
    <property type="term" value="P:rhythmic process"/>
    <property type="evidence" value="ECO:0007669"/>
    <property type="project" value="UniProtKB-KW"/>
</dbReference>
<dbReference type="VEuPathDB" id="VectorBase:PPAPM1_002611"/>
<evidence type="ECO:0000256" key="4">
    <source>
        <dbReference type="SAM" id="MobiDB-lite"/>
    </source>
</evidence>
<feature type="compositionally biased region" description="Polar residues" evidence="4">
    <location>
        <begin position="261"/>
        <end position="290"/>
    </location>
</feature>
<sequence length="1203" mass="135683">MEWLLANPQIHSIFASLGTMHDNSYVASENCLALLEEINYKLSIEDHTLRTFRRAIGFSQCIKKDIIPLLLNVKDEKLIEATIRILVNLTVPVECLLPMEMMSRTDVGRHTIFELNKLLVQSKEAFTDSKATKAVLDYMRSILEKEGKLGVEQCDGINNCLLLLRNILHIPEPAQAHHGGHHGGTSMQNQIVWNLFTQSVDKLLIHLMSCPQRAYWGVTMVQVIALMYKDQHVGTLQKLLNIWFESSISESSDDNESNTSPPKQCSGDSSPMLTSDPTSDSSDNGGSSKMNVHDERRNSGTTQETSESSMQESLQFCRMETMRSKTKPQNQSNTKQSHPKTTHTSTFNFSGTGEKQQAFGPQQGPSQKVGTSATSGTTQNTGGPSSQSESDCGYGTQDQHESISTSSNEDETPQQKPVHQKPPCNQKQRYNAANKQRNATTVQDKKELRRKKLVKRSRSNIINMKGLLYHTPTDEDISNILKEFTVDFLLKGYGCLVQELHAQLLTDLQVQIDTSHFFWLVTYFLRFAAQLELDLEHINSVLSFEIVSYLTYEGVSLCEQLELATKQQSPDLKPCLRRMHLVVTAIREFLQALDTYKKISHLNDEDKEHLRFLQLQIGATEDLKCLFMLLLGRFNPELQSKQYLTDLIVTNHILLLLLEGVAKFPEHKGSTKMLEHIKQFATVEIMHHYGLLLEDFRDNGECVNDCIFTMMHHIGGDLGQVATLFQPIILKTYTQIWETDYELCDDWSDLIEYVIHKFVNTPQQPPLELPNPAFSLEPGQNGETVAPSVWTKEEIDTLYWYYVQNKKSGDVIGNILKQFQDNGTRHKTRIDIIQQLLQQDIITLLEFDDFMKLEDAHYERDIKTPGASTSTAESGIELKDNLTPTNKPTDDIQVLRDRLYKENKGKFVLWLQKVLVECCFIKLCISQGKLTSKDIAVESDVKTMEPVPHHCILKKQSIPVVPWTGEQCAVLLYQPFMLLLHKLGFHLPVDAGKLFIRIPEFWTADILYSIAEKLGPIDKCLLKFDVNQLKGSQCGNHFNAKQDGLQGSSEHFAIPGLKQTSSIIRFTPEPTSTPSLPNWLQIVMQSKTTLDHSSEHDTPDHTGAPSPKTNGVSGNSEGGGIFEGSPEAPFDPPLLVNVVHLTNKEDCDSERPNDDSQSTIWNASVQAVEDVVSNCDTASVASDLTRMYVSDEDEKPDIRRSVL</sequence>
<comment type="similarity">
    <text evidence="2">Belongs to the timeless family.</text>
</comment>
<evidence type="ECO:0000256" key="3">
    <source>
        <dbReference type="ARBA" id="ARBA00023242"/>
    </source>
</evidence>
<dbReference type="EMBL" id="AJVK01006147">
    <property type="status" value="NOT_ANNOTATED_CDS"/>
    <property type="molecule type" value="Genomic_DNA"/>
</dbReference>
<evidence type="ECO:0000256" key="2">
    <source>
        <dbReference type="ARBA" id="ARBA00008174"/>
    </source>
</evidence>
<feature type="compositionally biased region" description="Low complexity" evidence="4">
    <location>
        <begin position="299"/>
        <end position="315"/>
    </location>
</feature>
<keyword evidence="8" id="KW-1185">Reference proteome</keyword>
<organism evidence="7 8">
    <name type="scientific">Phlebotomus papatasi</name>
    <name type="common">Sandfly</name>
    <dbReference type="NCBI Taxonomy" id="29031"/>
    <lineage>
        <taxon>Eukaryota</taxon>
        <taxon>Metazoa</taxon>
        <taxon>Ecdysozoa</taxon>
        <taxon>Arthropoda</taxon>
        <taxon>Hexapoda</taxon>
        <taxon>Insecta</taxon>
        <taxon>Pterygota</taxon>
        <taxon>Neoptera</taxon>
        <taxon>Endopterygota</taxon>
        <taxon>Diptera</taxon>
        <taxon>Nematocera</taxon>
        <taxon>Psychodoidea</taxon>
        <taxon>Psychodidae</taxon>
        <taxon>Phlebotomus</taxon>
        <taxon>Phlebotomus</taxon>
    </lineage>
</organism>
<keyword evidence="3" id="KW-0539">Nucleus</keyword>
<dbReference type="GO" id="GO:0000076">
    <property type="term" value="P:DNA replication checkpoint signaling"/>
    <property type="evidence" value="ECO:0007669"/>
    <property type="project" value="TreeGrafter"/>
</dbReference>
<comment type="subcellular location">
    <subcellularLocation>
        <location evidence="1">Nucleus</location>
    </subcellularLocation>
</comment>
<dbReference type="InterPro" id="IPR044998">
    <property type="entry name" value="Timeless"/>
</dbReference>
<evidence type="ECO:0000313" key="8">
    <source>
        <dbReference type="Proteomes" id="UP000092462"/>
    </source>
</evidence>
<feature type="compositionally biased region" description="Polar residues" evidence="4">
    <location>
        <begin position="327"/>
        <end position="336"/>
    </location>
</feature>
<dbReference type="PANTHER" id="PTHR22940:SF5">
    <property type="entry name" value="PROTEIN TIMELESS"/>
    <property type="match status" value="1"/>
</dbReference>
<dbReference type="InterPro" id="IPR006906">
    <property type="entry name" value="Timeless_N"/>
</dbReference>
<reference evidence="7" key="1">
    <citation type="submission" date="2022-08" db="UniProtKB">
        <authorList>
            <consortium name="EnsemblMetazoa"/>
        </authorList>
    </citation>
    <scope>IDENTIFICATION</scope>
    <source>
        <strain evidence="7">Israel</strain>
    </source>
</reference>
<name>A0A1B0DRI9_PHLPP</name>
<proteinExistence type="inferred from homology"/>
<dbReference type="GO" id="GO:0003677">
    <property type="term" value="F:DNA binding"/>
    <property type="evidence" value="ECO:0007669"/>
    <property type="project" value="TreeGrafter"/>
</dbReference>
<evidence type="ECO:0000256" key="1">
    <source>
        <dbReference type="ARBA" id="ARBA00004123"/>
    </source>
</evidence>
<dbReference type="GO" id="GO:0006281">
    <property type="term" value="P:DNA repair"/>
    <property type="evidence" value="ECO:0007669"/>
    <property type="project" value="TreeGrafter"/>
</dbReference>
<dbReference type="EMBL" id="AJVK01006146">
    <property type="status" value="NOT_ANNOTATED_CDS"/>
    <property type="molecule type" value="Genomic_DNA"/>
</dbReference>
<feature type="compositionally biased region" description="Polar residues" evidence="4">
    <location>
        <begin position="342"/>
        <end position="390"/>
    </location>
</feature>
<evidence type="ECO:0000313" key="7">
    <source>
        <dbReference type="EnsemblMetazoa" id="PPAI012818-PA"/>
    </source>
</evidence>
<feature type="compositionally biased region" description="Polar residues" evidence="4">
    <location>
        <begin position="423"/>
        <end position="442"/>
    </location>
</feature>
<dbReference type="GO" id="GO:0009649">
    <property type="term" value="P:entrainment of circadian clock"/>
    <property type="evidence" value="ECO:0007669"/>
    <property type="project" value="TreeGrafter"/>
</dbReference>
<accession>A0A1B0DRI9</accession>
<feature type="domain" description="Timeless N-terminal" evidence="5">
    <location>
        <begin position="25"/>
        <end position="280"/>
    </location>
</feature>
<dbReference type="Pfam" id="PF05029">
    <property type="entry name" value="TIMELESS_C"/>
    <property type="match status" value="1"/>
</dbReference>
<dbReference type="PANTHER" id="PTHR22940">
    <property type="entry name" value="TIMEOUT/TIMELESS-2"/>
    <property type="match status" value="1"/>
</dbReference>
<feature type="region of interest" description="Disordered" evidence="4">
    <location>
        <begin position="250"/>
        <end position="447"/>
    </location>
</feature>
<feature type="compositionally biased region" description="Basic and acidic residues" evidence="4">
    <location>
        <begin position="1089"/>
        <end position="1100"/>
    </location>
</feature>